<evidence type="ECO:0000256" key="13">
    <source>
        <dbReference type="ARBA" id="ARBA00051245"/>
    </source>
</evidence>
<dbReference type="Proteomes" id="UP001385848">
    <property type="component" value="Unassembled WGS sequence"/>
</dbReference>
<gene>
    <name evidence="16" type="ORF">AAC431_01700</name>
    <name evidence="15" type="ORF">F6H94_06375</name>
</gene>
<dbReference type="UniPathway" id="UPA00934"/>
<evidence type="ECO:0000313" key="18">
    <source>
        <dbReference type="Proteomes" id="UP001385848"/>
    </source>
</evidence>
<dbReference type="GO" id="GO:0005886">
    <property type="term" value="C:plasma membrane"/>
    <property type="evidence" value="ECO:0007669"/>
    <property type="project" value="TreeGrafter"/>
</dbReference>
<dbReference type="FunFam" id="3.40.50.300:FF:000527">
    <property type="entry name" value="Tyrosine-protein kinase etk"/>
    <property type="match status" value="1"/>
</dbReference>
<dbReference type="EMBL" id="VYWW01000028">
    <property type="protein sequence ID" value="KAA9321479.1"/>
    <property type="molecule type" value="Genomic_DNA"/>
</dbReference>
<evidence type="ECO:0000256" key="12">
    <source>
        <dbReference type="ARBA" id="ARBA00024964"/>
    </source>
</evidence>
<reference evidence="15 17" key="1">
    <citation type="submission" date="2019-09" db="EMBL/GenBank/DDBJ databases">
        <title>Draft genome sequence assemblies of isolates from the urinary tract.</title>
        <authorList>
            <person name="Mores C.R."/>
            <person name="Putonti C."/>
            <person name="Wolfe A.J."/>
        </authorList>
    </citation>
    <scope>NUCLEOTIDE SEQUENCE [LARGE SCALE GENOMIC DNA]</scope>
    <source>
        <strain evidence="15 17">UMB246</strain>
    </source>
</reference>
<protein>
    <recommendedName>
        <fullName evidence="4">Tyrosine-protein kinase CpsD</fullName>
        <ecNumber evidence="3">2.7.10.2</ecNumber>
    </recommendedName>
</protein>
<keyword evidence="6" id="KW-0547">Nucleotide-binding</keyword>
<evidence type="ECO:0000313" key="15">
    <source>
        <dbReference type="EMBL" id="KAA9321479.1"/>
    </source>
</evidence>
<dbReference type="GO" id="GO:0004715">
    <property type="term" value="F:non-membrane spanning protein tyrosine kinase activity"/>
    <property type="evidence" value="ECO:0007669"/>
    <property type="project" value="UniProtKB-EC"/>
</dbReference>
<dbReference type="GO" id="GO:0045227">
    <property type="term" value="P:capsule polysaccharide biosynthetic process"/>
    <property type="evidence" value="ECO:0007669"/>
    <property type="project" value="UniProtKB-UniPathway"/>
</dbReference>
<dbReference type="InterPro" id="IPR050445">
    <property type="entry name" value="Bact_polysacc_biosynth/exp"/>
</dbReference>
<dbReference type="Proteomes" id="UP000327236">
    <property type="component" value="Unassembled WGS sequence"/>
</dbReference>
<evidence type="ECO:0000256" key="10">
    <source>
        <dbReference type="ARBA" id="ARBA00023137"/>
    </source>
</evidence>
<name>A0A5N1I8E4_LACJE</name>
<evidence type="ECO:0000313" key="16">
    <source>
        <dbReference type="EMBL" id="MEL0564641.1"/>
    </source>
</evidence>
<dbReference type="SUPFAM" id="SSF52540">
    <property type="entry name" value="P-loop containing nucleoside triphosphate hydrolases"/>
    <property type="match status" value="1"/>
</dbReference>
<sequence>MALFRKKRGTDETMHYGAKLITIAKPQSQITEQFRTVRTNINFKAIDHDINTLAFTSAAISEGKSTVAANVAITYAQSGKKTLLIDGDLRRPTVHSTFSLSNRRGLTTILTSNNNKFNLDDFAQESGIENLSILTAGPIPPNPAELMGSKRMKTFIDFIKSYYEMVIIDLAPILEVSDTQELARELDGVVLVVRQAKTQKQAVKRAVEMLEFAQAHVLGYIMNDVKSEDAGYGYGYGYGKENKEKKSLFLWLKK</sequence>
<evidence type="ECO:0000256" key="11">
    <source>
        <dbReference type="ARBA" id="ARBA00023169"/>
    </source>
</evidence>
<evidence type="ECO:0000256" key="6">
    <source>
        <dbReference type="ARBA" id="ARBA00022741"/>
    </source>
</evidence>
<evidence type="ECO:0000256" key="5">
    <source>
        <dbReference type="ARBA" id="ARBA00022679"/>
    </source>
</evidence>
<keyword evidence="8" id="KW-0067">ATP-binding</keyword>
<evidence type="ECO:0000256" key="7">
    <source>
        <dbReference type="ARBA" id="ARBA00022777"/>
    </source>
</evidence>
<keyword evidence="9" id="KW-0972">Capsule biogenesis/degradation</keyword>
<evidence type="ECO:0000256" key="1">
    <source>
        <dbReference type="ARBA" id="ARBA00005132"/>
    </source>
</evidence>
<keyword evidence="18" id="KW-1185">Reference proteome</keyword>
<dbReference type="OrthoDB" id="9794577at2"/>
<evidence type="ECO:0000259" key="14">
    <source>
        <dbReference type="Pfam" id="PF13614"/>
    </source>
</evidence>
<dbReference type="EC" id="2.7.10.2" evidence="3"/>
<keyword evidence="5 16" id="KW-0808">Transferase</keyword>
<comment type="function">
    <text evidence="12">Involved in the regulation of capsular polysaccharide biosynthesis. Autophosphorylation of CpsD attenuates its activity and reduces the level of encapsulation. May be part of a complex that directs the coordinated polymerization and export to the cell surface of the capsular polysaccharide.</text>
</comment>
<feature type="domain" description="AAA" evidence="14">
    <location>
        <begin position="63"/>
        <end position="209"/>
    </location>
</feature>
<dbReference type="Pfam" id="PF13614">
    <property type="entry name" value="AAA_31"/>
    <property type="match status" value="1"/>
</dbReference>
<accession>A0A5N1I8E4</accession>
<evidence type="ECO:0000256" key="8">
    <source>
        <dbReference type="ARBA" id="ARBA00022840"/>
    </source>
</evidence>
<dbReference type="InterPro" id="IPR027417">
    <property type="entry name" value="P-loop_NTPase"/>
</dbReference>
<keyword evidence="10" id="KW-0829">Tyrosine-protein kinase</keyword>
<organism evidence="15 17">
    <name type="scientific">Lactobacillus jensenii</name>
    <dbReference type="NCBI Taxonomy" id="109790"/>
    <lineage>
        <taxon>Bacteria</taxon>
        <taxon>Bacillati</taxon>
        <taxon>Bacillota</taxon>
        <taxon>Bacilli</taxon>
        <taxon>Lactobacillales</taxon>
        <taxon>Lactobacillaceae</taxon>
        <taxon>Lactobacillus</taxon>
    </lineage>
</organism>
<evidence type="ECO:0000256" key="4">
    <source>
        <dbReference type="ARBA" id="ARBA00019200"/>
    </source>
</evidence>
<keyword evidence="11" id="KW-0270">Exopolysaccharide synthesis</keyword>
<comment type="pathway">
    <text evidence="1">Capsule biogenesis; capsule polysaccharide biosynthesis.</text>
</comment>
<evidence type="ECO:0000256" key="2">
    <source>
        <dbReference type="ARBA" id="ARBA00007316"/>
    </source>
</evidence>
<dbReference type="GO" id="GO:0005524">
    <property type="term" value="F:ATP binding"/>
    <property type="evidence" value="ECO:0007669"/>
    <property type="project" value="UniProtKB-KW"/>
</dbReference>
<comment type="caution">
    <text evidence="15">The sequence shown here is derived from an EMBL/GenBank/DDBJ whole genome shotgun (WGS) entry which is preliminary data.</text>
</comment>
<dbReference type="InterPro" id="IPR005702">
    <property type="entry name" value="Wzc-like_C"/>
</dbReference>
<evidence type="ECO:0000313" key="17">
    <source>
        <dbReference type="Proteomes" id="UP000327236"/>
    </source>
</evidence>
<reference evidence="16 18" key="2">
    <citation type="submission" date="2024-04" db="EMBL/GenBank/DDBJ databases">
        <title>Three lactobacilli isolated from voided urine samples from females with type 2 diabetes.</title>
        <authorList>
            <person name="Kula A."/>
            <person name="Stegman N."/>
            <person name="Putonti C."/>
        </authorList>
    </citation>
    <scope>NUCLEOTIDE SEQUENCE [LARGE SCALE GENOMIC DNA]</scope>
    <source>
        <strain evidence="16 18">1855</strain>
    </source>
</reference>
<dbReference type="PANTHER" id="PTHR32309">
    <property type="entry name" value="TYROSINE-PROTEIN KINASE"/>
    <property type="match status" value="1"/>
</dbReference>
<dbReference type="InterPro" id="IPR025669">
    <property type="entry name" value="AAA_dom"/>
</dbReference>
<keyword evidence="7 15" id="KW-0418">Kinase</keyword>
<dbReference type="Gene3D" id="3.40.50.300">
    <property type="entry name" value="P-loop containing nucleotide triphosphate hydrolases"/>
    <property type="match status" value="1"/>
</dbReference>
<dbReference type="RefSeq" id="WP_006584606.1">
    <property type="nucleotide sequence ID" value="NZ_CATOUV010000001.1"/>
</dbReference>
<dbReference type="PANTHER" id="PTHR32309:SF13">
    <property type="entry name" value="FERRIC ENTEROBACTIN TRANSPORT PROTEIN FEPE"/>
    <property type="match status" value="1"/>
</dbReference>
<dbReference type="AlphaFoldDB" id="A0A5N1I8E4"/>
<evidence type="ECO:0000256" key="3">
    <source>
        <dbReference type="ARBA" id="ARBA00011903"/>
    </source>
</evidence>
<proteinExistence type="inferred from homology"/>
<dbReference type="GO" id="GO:0042802">
    <property type="term" value="F:identical protein binding"/>
    <property type="evidence" value="ECO:0007669"/>
    <property type="project" value="UniProtKB-ARBA"/>
</dbReference>
<dbReference type="EMBL" id="JBBVUL010000002">
    <property type="protein sequence ID" value="MEL0564641.1"/>
    <property type="molecule type" value="Genomic_DNA"/>
</dbReference>
<dbReference type="CDD" id="cd05387">
    <property type="entry name" value="BY-kinase"/>
    <property type="match status" value="1"/>
</dbReference>
<evidence type="ECO:0000256" key="9">
    <source>
        <dbReference type="ARBA" id="ARBA00022903"/>
    </source>
</evidence>
<comment type="catalytic activity">
    <reaction evidence="13">
        <text>L-tyrosyl-[protein] + ATP = O-phospho-L-tyrosyl-[protein] + ADP + H(+)</text>
        <dbReference type="Rhea" id="RHEA:10596"/>
        <dbReference type="Rhea" id="RHEA-COMP:10136"/>
        <dbReference type="Rhea" id="RHEA-COMP:20101"/>
        <dbReference type="ChEBI" id="CHEBI:15378"/>
        <dbReference type="ChEBI" id="CHEBI:30616"/>
        <dbReference type="ChEBI" id="CHEBI:46858"/>
        <dbReference type="ChEBI" id="CHEBI:61978"/>
        <dbReference type="ChEBI" id="CHEBI:456216"/>
        <dbReference type="EC" id="2.7.10.2"/>
    </reaction>
</comment>
<dbReference type="NCBIfam" id="TIGR01007">
    <property type="entry name" value="eps_fam"/>
    <property type="match status" value="1"/>
</dbReference>
<comment type="similarity">
    <text evidence="2">Belongs to the CpsD/CapB family.</text>
</comment>